<dbReference type="OrthoDB" id="3032023at2759"/>
<name>A0A8H7DFI3_9AGAR</name>
<proteinExistence type="predicted"/>
<organism evidence="2 3">
    <name type="scientific">Mycena venus</name>
    <dbReference type="NCBI Taxonomy" id="2733690"/>
    <lineage>
        <taxon>Eukaryota</taxon>
        <taxon>Fungi</taxon>
        <taxon>Dikarya</taxon>
        <taxon>Basidiomycota</taxon>
        <taxon>Agaricomycotina</taxon>
        <taxon>Agaricomycetes</taxon>
        <taxon>Agaricomycetidae</taxon>
        <taxon>Agaricales</taxon>
        <taxon>Marasmiineae</taxon>
        <taxon>Mycenaceae</taxon>
        <taxon>Mycena</taxon>
    </lineage>
</organism>
<keyword evidence="3" id="KW-1185">Reference proteome</keyword>
<dbReference type="AlphaFoldDB" id="A0A8H7DFI3"/>
<feature type="region of interest" description="Disordered" evidence="1">
    <location>
        <begin position="1"/>
        <end position="41"/>
    </location>
</feature>
<comment type="caution">
    <text evidence="2">The sequence shown here is derived from an EMBL/GenBank/DDBJ whole genome shotgun (WGS) entry which is preliminary data.</text>
</comment>
<dbReference type="Proteomes" id="UP000620124">
    <property type="component" value="Unassembled WGS sequence"/>
</dbReference>
<gene>
    <name evidence="2" type="ORF">MVEN_00109100</name>
</gene>
<evidence type="ECO:0000313" key="2">
    <source>
        <dbReference type="EMBL" id="KAF7372475.1"/>
    </source>
</evidence>
<sequence>MPVCMSSSASAPVPRGRLRRLKSTTATSQHGAAKLRASAQGGAPARSWYFVIWGTGIVYSTSYATRLASDEVFENREELELLSTAEWEIALAYAAGEDI</sequence>
<feature type="compositionally biased region" description="Polar residues" evidence="1">
    <location>
        <begin position="1"/>
        <end position="10"/>
    </location>
</feature>
<reference evidence="2" key="1">
    <citation type="submission" date="2020-05" db="EMBL/GenBank/DDBJ databases">
        <title>Mycena genomes resolve the evolution of fungal bioluminescence.</title>
        <authorList>
            <person name="Tsai I.J."/>
        </authorList>
    </citation>
    <scope>NUCLEOTIDE SEQUENCE</scope>
    <source>
        <strain evidence="2">CCC161011</strain>
    </source>
</reference>
<accession>A0A8H7DFI3</accession>
<dbReference type="EMBL" id="JACAZI010000001">
    <property type="protein sequence ID" value="KAF7372475.1"/>
    <property type="molecule type" value="Genomic_DNA"/>
</dbReference>
<evidence type="ECO:0000313" key="3">
    <source>
        <dbReference type="Proteomes" id="UP000620124"/>
    </source>
</evidence>
<protein>
    <submittedName>
        <fullName evidence="2">Uncharacterized protein</fullName>
    </submittedName>
</protein>
<evidence type="ECO:0000256" key="1">
    <source>
        <dbReference type="SAM" id="MobiDB-lite"/>
    </source>
</evidence>